<dbReference type="InterPro" id="IPR023174">
    <property type="entry name" value="PDEase_CS"/>
</dbReference>
<dbReference type="PANTHER" id="PTHR11347">
    <property type="entry name" value="CYCLIC NUCLEOTIDE PHOSPHODIESTERASE"/>
    <property type="match status" value="1"/>
</dbReference>
<keyword evidence="4 12" id="KW-0479">Metal-binding</keyword>
<evidence type="ECO:0000256" key="10">
    <source>
        <dbReference type="PIRSR" id="PIRSR623088-1"/>
    </source>
</evidence>
<dbReference type="Pfam" id="PF00233">
    <property type="entry name" value="PDEase_I"/>
    <property type="match status" value="1"/>
</dbReference>
<dbReference type="InterPro" id="IPR036971">
    <property type="entry name" value="PDEase_catalytic_dom_sf"/>
</dbReference>
<feature type="binding site" evidence="11">
    <location>
        <position position="263"/>
    </location>
    <ligand>
        <name>AMP</name>
        <dbReference type="ChEBI" id="CHEBI:456215"/>
    </ligand>
</feature>
<dbReference type="GO" id="GO:0046872">
    <property type="term" value="F:metal ion binding"/>
    <property type="evidence" value="ECO:0007669"/>
    <property type="project" value="UniProtKB-KW"/>
</dbReference>
<evidence type="ECO:0000256" key="4">
    <source>
        <dbReference type="ARBA" id="ARBA00022723"/>
    </source>
</evidence>
<evidence type="ECO:0000256" key="3">
    <source>
        <dbReference type="ARBA" id="ARBA00022535"/>
    </source>
</evidence>
<reference evidence="14" key="3">
    <citation type="submission" date="2025-09" db="UniProtKB">
        <authorList>
            <consortium name="Ensembl"/>
        </authorList>
    </citation>
    <scope>IDENTIFICATION</scope>
</reference>
<evidence type="ECO:0000256" key="5">
    <source>
        <dbReference type="ARBA" id="ARBA00022801"/>
    </source>
</evidence>
<evidence type="ECO:0000259" key="13">
    <source>
        <dbReference type="PROSITE" id="PS51845"/>
    </source>
</evidence>
<organism evidence="14 15">
    <name type="scientific">Nothobranchius furzeri</name>
    <name type="common">Turquoise killifish</name>
    <dbReference type="NCBI Taxonomy" id="105023"/>
    <lineage>
        <taxon>Eukaryota</taxon>
        <taxon>Metazoa</taxon>
        <taxon>Chordata</taxon>
        <taxon>Craniata</taxon>
        <taxon>Vertebrata</taxon>
        <taxon>Euteleostomi</taxon>
        <taxon>Actinopterygii</taxon>
        <taxon>Neopterygii</taxon>
        <taxon>Teleostei</taxon>
        <taxon>Neoteleostei</taxon>
        <taxon>Acanthomorphata</taxon>
        <taxon>Ovalentaria</taxon>
        <taxon>Atherinomorphae</taxon>
        <taxon>Cyprinodontiformes</taxon>
        <taxon>Nothobranchiidae</taxon>
        <taxon>Nothobranchius</taxon>
    </lineage>
</organism>
<keyword evidence="3" id="KW-0140">cGMP</keyword>
<dbReference type="InterPro" id="IPR003607">
    <property type="entry name" value="HD/PDEase_dom"/>
</dbReference>
<dbReference type="PROSITE" id="PS51845">
    <property type="entry name" value="PDEASE_I_2"/>
    <property type="match status" value="1"/>
</dbReference>
<dbReference type="InterPro" id="IPR002073">
    <property type="entry name" value="PDEase_catalytic_dom"/>
</dbReference>
<comment type="catalytic activity">
    <reaction evidence="8">
        <text>3',5'-cyclic GMP + H2O = GMP + H(+)</text>
        <dbReference type="Rhea" id="RHEA:16957"/>
        <dbReference type="ChEBI" id="CHEBI:15377"/>
        <dbReference type="ChEBI" id="CHEBI:15378"/>
        <dbReference type="ChEBI" id="CHEBI:57746"/>
        <dbReference type="ChEBI" id="CHEBI:58115"/>
    </reaction>
    <physiologicalReaction direction="left-to-right" evidence="8">
        <dbReference type="Rhea" id="RHEA:16958"/>
    </physiologicalReaction>
</comment>
<proteinExistence type="inferred from homology"/>
<dbReference type="Gene3D" id="1.10.1300.10">
    <property type="entry name" value="3'5'-cyclic nucleotide phosphodiesterase, catalytic domain"/>
    <property type="match status" value="1"/>
</dbReference>
<reference evidence="14" key="2">
    <citation type="submission" date="2025-08" db="UniProtKB">
        <authorList>
            <consortium name="Ensembl"/>
        </authorList>
    </citation>
    <scope>IDENTIFICATION</scope>
</reference>
<dbReference type="PROSITE" id="PS00126">
    <property type="entry name" value="PDEASE_I_1"/>
    <property type="match status" value="1"/>
</dbReference>
<evidence type="ECO:0000256" key="8">
    <source>
        <dbReference type="ARBA" id="ARBA00033684"/>
    </source>
</evidence>
<accession>A0A8C6L5A9</accession>
<keyword evidence="15" id="KW-1185">Reference proteome</keyword>
<dbReference type="GO" id="GO:0004114">
    <property type="term" value="F:3',5'-cyclic-nucleotide phosphodiesterase activity"/>
    <property type="evidence" value="ECO:0007669"/>
    <property type="project" value="UniProtKB-EC"/>
</dbReference>
<gene>
    <name evidence="14" type="primary">LOC107385307</name>
</gene>
<feature type="domain" description="PDEase" evidence="13">
    <location>
        <begin position="39"/>
        <end position="356"/>
    </location>
</feature>
<dbReference type="SMART" id="SM00471">
    <property type="entry name" value="HDc"/>
    <property type="match status" value="1"/>
</dbReference>
<feature type="binding site" evidence="11">
    <location>
        <position position="314"/>
    </location>
    <ligand>
        <name>AMP</name>
        <dbReference type="ChEBI" id="CHEBI:456215"/>
    </ligand>
</feature>
<evidence type="ECO:0000256" key="11">
    <source>
        <dbReference type="PIRSR" id="PIRSR623088-2"/>
    </source>
</evidence>
<protein>
    <recommendedName>
        <fullName evidence="2">3',5'-cyclic-nucleotide phosphodiesterase</fullName>
        <ecNumber evidence="2">3.1.4.17</ecNumber>
    </recommendedName>
</protein>
<feature type="binding site" evidence="11">
    <location>
        <begin position="116"/>
        <end position="120"/>
    </location>
    <ligand>
        <name>AMP</name>
        <dbReference type="ChEBI" id="CHEBI:456215"/>
    </ligand>
</feature>
<dbReference type="Ensembl" id="ENSNFUT00015016652.1">
    <property type="protein sequence ID" value="ENSNFUP00015015895.1"/>
    <property type="gene ID" value="ENSNFUG00015007475.1"/>
</dbReference>
<dbReference type="CDD" id="cd00077">
    <property type="entry name" value="HDc"/>
    <property type="match status" value="1"/>
</dbReference>
<evidence type="ECO:0000256" key="9">
    <source>
        <dbReference type="ARBA" id="ARBA00033709"/>
    </source>
</evidence>
<dbReference type="GO" id="GO:0007165">
    <property type="term" value="P:signal transduction"/>
    <property type="evidence" value="ECO:0007669"/>
    <property type="project" value="InterPro"/>
</dbReference>
<feature type="binding site" evidence="12">
    <location>
        <position position="157"/>
    </location>
    <ligand>
        <name>Zn(2+)</name>
        <dbReference type="ChEBI" id="CHEBI:29105"/>
        <label>2</label>
    </ligand>
</feature>
<keyword evidence="5" id="KW-0378">Hydrolase</keyword>
<evidence type="ECO:0000313" key="15">
    <source>
        <dbReference type="Proteomes" id="UP000694548"/>
    </source>
</evidence>
<keyword evidence="6" id="KW-0114">cAMP</keyword>
<evidence type="ECO:0000256" key="12">
    <source>
        <dbReference type="PIRSR" id="PIRSR623088-3"/>
    </source>
</evidence>
<evidence type="ECO:0000256" key="2">
    <source>
        <dbReference type="ARBA" id="ARBA00012361"/>
    </source>
</evidence>
<evidence type="ECO:0000313" key="14">
    <source>
        <dbReference type="Ensembl" id="ENSNFUP00015015895.1"/>
    </source>
</evidence>
<comment type="catalytic activity">
    <reaction evidence="9">
        <text>a nucleoside 3',5'-cyclic phosphate + H2O = a nucleoside 5'-phosphate + H(+)</text>
        <dbReference type="Rhea" id="RHEA:14653"/>
        <dbReference type="ChEBI" id="CHEBI:15377"/>
        <dbReference type="ChEBI" id="CHEBI:15378"/>
        <dbReference type="ChEBI" id="CHEBI:57867"/>
        <dbReference type="ChEBI" id="CHEBI:58464"/>
        <dbReference type="EC" id="3.1.4.17"/>
    </reaction>
    <physiologicalReaction direction="left-to-right" evidence="9">
        <dbReference type="Rhea" id="RHEA:14654"/>
    </physiologicalReaction>
</comment>
<name>A0A8C6L5A9_NOTFU</name>
<dbReference type="AlphaFoldDB" id="A0A8C6L5A9"/>
<dbReference type="InterPro" id="IPR013706">
    <property type="entry name" value="PDE1_N"/>
</dbReference>
<reference evidence="14" key="1">
    <citation type="submission" date="2014-08" db="EMBL/GenBank/DDBJ databases">
        <authorList>
            <person name="Senf B."/>
            <person name="Petzold A."/>
            <person name="Downie B.R."/>
            <person name="Koch P."/>
            <person name="Platzer M."/>
        </authorList>
    </citation>
    <scope>NUCLEOTIDE SEQUENCE [LARGE SCALE GENOMIC DNA]</scope>
    <source>
        <strain evidence="14">GRZ</strain>
    </source>
</reference>
<evidence type="ECO:0000256" key="7">
    <source>
        <dbReference type="ARBA" id="ARBA00033675"/>
    </source>
</evidence>
<evidence type="ECO:0000256" key="1">
    <source>
        <dbReference type="ARBA" id="ARBA00010664"/>
    </source>
</evidence>
<dbReference type="Proteomes" id="UP000694548">
    <property type="component" value="Chromosome sgr10"/>
</dbReference>
<evidence type="ECO:0000256" key="6">
    <source>
        <dbReference type="ARBA" id="ARBA00023149"/>
    </source>
</evidence>
<dbReference type="SUPFAM" id="SSF109604">
    <property type="entry name" value="HD-domain/PDEase-like"/>
    <property type="match status" value="1"/>
</dbReference>
<feature type="binding site" evidence="11">
    <location>
        <position position="157"/>
    </location>
    <ligand>
        <name>AMP</name>
        <dbReference type="ChEBI" id="CHEBI:456215"/>
    </ligand>
</feature>
<feature type="binding site" evidence="12">
    <location>
        <position position="157"/>
    </location>
    <ligand>
        <name>Zn(2+)</name>
        <dbReference type="ChEBI" id="CHEBI:29105"/>
        <label>1</label>
    </ligand>
</feature>
<feature type="binding site" evidence="12">
    <location>
        <position position="156"/>
    </location>
    <ligand>
        <name>Zn(2+)</name>
        <dbReference type="ChEBI" id="CHEBI:29105"/>
        <label>1</label>
    </ligand>
</feature>
<comment type="catalytic activity">
    <reaction evidence="7">
        <text>3',5'-cyclic AMP + H2O = AMP + H(+)</text>
        <dbReference type="Rhea" id="RHEA:25277"/>
        <dbReference type="ChEBI" id="CHEBI:15377"/>
        <dbReference type="ChEBI" id="CHEBI:15378"/>
        <dbReference type="ChEBI" id="CHEBI:58165"/>
        <dbReference type="ChEBI" id="CHEBI:456215"/>
    </reaction>
    <physiologicalReaction direction="left-to-right" evidence="7">
        <dbReference type="Rhea" id="RHEA:25278"/>
    </physiologicalReaction>
</comment>
<comment type="similarity">
    <text evidence="1">Belongs to the cyclic nucleotide phosphodiesterase family. PDE1 subfamily.</text>
</comment>
<feature type="binding site" evidence="12">
    <location>
        <position position="263"/>
    </location>
    <ligand>
        <name>Zn(2+)</name>
        <dbReference type="ChEBI" id="CHEBI:29105"/>
        <label>1</label>
    </ligand>
</feature>
<dbReference type="PRINTS" id="PR00387">
    <property type="entry name" value="PDIESTERASE1"/>
</dbReference>
<feature type="binding site" evidence="12">
    <location>
        <position position="120"/>
    </location>
    <ligand>
        <name>Zn(2+)</name>
        <dbReference type="ChEBI" id="CHEBI:29105"/>
        <label>1</label>
    </ligand>
</feature>
<sequence length="356" mass="41062">RGMIKINKPLNKPKFRSIVHAVQAGIFVERCANVYVGLYSSYQPAEVVNCLRDVDRWNFDVFALNSASSDHALRTLVFELITRYELNSRFKIPISCMTEFLSALERGYCKHNNPYHNHIHAADVTQTLHCLLLRSGLVNWLTELEVMASLFAAAIHDFEHTGTTNNFHIHTKSEFALIYNDRSVQESHHVSAAFRLLQEDQMNIFMNLTREEWMELRSLVIEMVLSTDMSSHLLQVKCMKAFLQQQERIDKPKALSLLLHTADISHPSKPWALHSRWTKSLMEEFFRQGDREAELGLPFSPLCDRNSTLIAESQIGFIDFIVYPTFSLLTEMAEKIVIPLVEENPGPLDPCNRHRY</sequence>
<dbReference type="GeneTree" id="ENSGT00940000155331"/>
<dbReference type="Pfam" id="PF08499">
    <property type="entry name" value="PDEase_I_N"/>
    <property type="match status" value="1"/>
</dbReference>
<feature type="active site" description="Proton donor" evidence="10">
    <location>
        <position position="116"/>
    </location>
</feature>
<dbReference type="InterPro" id="IPR023088">
    <property type="entry name" value="PDEase"/>
</dbReference>
<dbReference type="EC" id="3.1.4.17" evidence="2"/>